<name>A0ABT0K4X5_9ACTN</name>
<evidence type="ECO:0000313" key="2">
    <source>
        <dbReference type="Proteomes" id="UP001201873"/>
    </source>
</evidence>
<dbReference type="RefSeq" id="WP_248826915.1">
    <property type="nucleotide sequence ID" value="NZ_JALKFT010000047.1"/>
</dbReference>
<proteinExistence type="predicted"/>
<dbReference type="Proteomes" id="UP001201873">
    <property type="component" value="Unassembled WGS sequence"/>
</dbReference>
<comment type="caution">
    <text evidence="1">The sequence shown here is derived from an EMBL/GenBank/DDBJ whole genome shotgun (WGS) entry which is preliminary data.</text>
</comment>
<sequence>MVIHLSICSPDTCGGRALYNHRPRPGGTAQQANDSCWKIGASGSLLVVTPDNVNALRPIVE</sequence>
<gene>
    <name evidence="1" type="ORF">MXD59_24330</name>
</gene>
<reference evidence="1 2" key="1">
    <citation type="submission" date="2022-04" db="EMBL/GenBank/DDBJ databases">
        <title>Genome diversity in the genus Frankia.</title>
        <authorList>
            <person name="Carlos-Shanley C."/>
            <person name="Hahn D."/>
        </authorList>
    </citation>
    <scope>NUCLEOTIDE SEQUENCE [LARGE SCALE GENOMIC DNA]</scope>
    <source>
        <strain evidence="1 2">Ag45/Mut15</strain>
    </source>
</reference>
<evidence type="ECO:0000313" key="1">
    <source>
        <dbReference type="EMBL" id="MCK9878850.1"/>
    </source>
</evidence>
<protein>
    <submittedName>
        <fullName evidence="1">Uncharacterized protein</fullName>
    </submittedName>
</protein>
<dbReference type="EMBL" id="JALKFT010000047">
    <property type="protein sequence ID" value="MCK9878850.1"/>
    <property type="molecule type" value="Genomic_DNA"/>
</dbReference>
<keyword evidence="2" id="KW-1185">Reference proteome</keyword>
<organism evidence="1 2">
    <name type="scientific">Frankia umida</name>
    <dbReference type="NCBI Taxonomy" id="573489"/>
    <lineage>
        <taxon>Bacteria</taxon>
        <taxon>Bacillati</taxon>
        <taxon>Actinomycetota</taxon>
        <taxon>Actinomycetes</taxon>
        <taxon>Frankiales</taxon>
        <taxon>Frankiaceae</taxon>
        <taxon>Frankia</taxon>
    </lineage>
</organism>
<accession>A0ABT0K4X5</accession>